<dbReference type="EMBL" id="SIDB01000005">
    <property type="protein sequence ID" value="KAI3432223.1"/>
    <property type="molecule type" value="Genomic_DNA"/>
</dbReference>
<dbReference type="AlphaFoldDB" id="A0A9D4TQH7"/>
<dbReference type="OrthoDB" id="515142at2759"/>
<evidence type="ECO:0000256" key="3">
    <source>
        <dbReference type="ARBA" id="ARBA00006483"/>
    </source>
</evidence>
<sequence>MPWFLRRSPLLTSVPLEGTDTVPGLRTLERLRMAELLHAPPEAAPPVRGGAFRAFRSFRGGGGGTAVAAPAAGDWQRCYQRYRGPFIEQLGVDELQQAPKNWDVFWKGSDKGQLAAAYNLPASIAVLRERIEENLVTFLPNYLRVAAGVLLATFYLRPRALLGAAAVLYSMYRSAAIAYRRQQQEAAAAAAAANRGVPARQTRTVAAAAAAGEGEAAADPNEQVVTAALTVVTWLLVAYTRCLPILLLGCAASLVAVLLHCALRRSPSELRLKGRQLLGFTWQQVLGREPAPPGYDPRALLRELAAEARVAAARSWRQGCRYCRYYALTAMDRVQAVFSRQ</sequence>
<name>A0A9D4TQH7_CHLVU</name>
<keyword evidence="4" id="KW-0812">Transmembrane</keyword>
<comment type="similarity">
    <text evidence="3">Belongs to the PRA1 family.</text>
</comment>
<keyword evidence="5" id="KW-1133">Transmembrane helix</keyword>
<evidence type="ECO:0000256" key="6">
    <source>
        <dbReference type="ARBA" id="ARBA00023136"/>
    </source>
</evidence>
<dbReference type="GO" id="GO:0016192">
    <property type="term" value="P:vesicle-mediated transport"/>
    <property type="evidence" value="ECO:0007669"/>
    <property type="project" value="UniProtKB-ARBA"/>
</dbReference>
<reference evidence="7" key="2">
    <citation type="submission" date="2020-11" db="EMBL/GenBank/DDBJ databases">
        <authorList>
            <person name="Cecchin M."/>
            <person name="Marcolungo L."/>
            <person name="Rossato M."/>
            <person name="Girolomoni L."/>
            <person name="Cosentino E."/>
            <person name="Cuine S."/>
            <person name="Li-Beisson Y."/>
            <person name="Delledonne M."/>
            <person name="Ballottari M."/>
        </authorList>
    </citation>
    <scope>NUCLEOTIDE SEQUENCE</scope>
    <source>
        <strain evidence="7">211/11P</strain>
        <tissue evidence="7">Whole cell</tissue>
    </source>
</reference>
<keyword evidence="6" id="KW-0472">Membrane</keyword>
<evidence type="ECO:0000256" key="5">
    <source>
        <dbReference type="ARBA" id="ARBA00022989"/>
    </source>
</evidence>
<dbReference type="InterPro" id="IPR004895">
    <property type="entry name" value="Prenylated_rab_accept_PRA1"/>
</dbReference>
<accession>A0A9D4TQH7</accession>
<reference evidence="7" key="1">
    <citation type="journal article" date="2019" name="Plant J.">
        <title>Chlorella vulgaris genome assembly and annotation reveals the molecular basis for metabolic acclimation to high light conditions.</title>
        <authorList>
            <person name="Cecchin M."/>
            <person name="Marcolungo L."/>
            <person name="Rossato M."/>
            <person name="Girolomoni L."/>
            <person name="Cosentino E."/>
            <person name="Cuine S."/>
            <person name="Li-Beisson Y."/>
            <person name="Delledonne M."/>
            <person name="Ballottari M."/>
        </authorList>
    </citation>
    <scope>NUCLEOTIDE SEQUENCE</scope>
    <source>
        <strain evidence="7">211/11P</strain>
    </source>
</reference>
<evidence type="ECO:0000313" key="8">
    <source>
        <dbReference type="Proteomes" id="UP001055712"/>
    </source>
</evidence>
<proteinExistence type="inferred from homology"/>
<dbReference type="Pfam" id="PF03208">
    <property type="entry name" value="PRA1"/>
    <property type="match status" value="1"/>
</dbReference>
<evidence type="ECO:0000256" key="4">
    <source>
        <dbReference type="ARBA" id="ARBA00022692"/>
    </source>
</evidence>
<evidence type="ECO:0000313" key="7">
    <source>
        <dbReference type="EMBL" id="KAI3432223.1"/>
    </source>
</evidence>
<protein>
    <recommendedName>
        <fullName evidence="9">PRA1 family protein</fullName>
    </recommendedName>
</protein>
<comment type="subcellular location">
    <subcellularLocation>
        <location evidence="2">Membrane</location>
        <topology evidence="2">Multi-pass membrane protein</topology>
    </subcellularLocation>
</comment>
<gene>
    <name evidence="7" type="ORF">D9Q98_003785</name>
</gene>
<dbReference type="GO" id="GO:0005783">
    <property type="term" value="C:endoplasmic reticulum"/>
    <property type="evidence" value="ECO:0007669"/>
    <property type="project" value="UniProtKB-ARBA"/>
</dbReference>
<dbReference type="Proteomes" id="UP001055712">
    <property type="component" value="Unassembled WGS sequence"/>
</dbReference>
<organism evidence="7 8">
    <name type="scientific">Chlorella vulgaris</name>
    <name type="common">Green alga</name>
    <dbReference type="NCBI Taxonomy" id="3077"/>
    <lineage>
        <taxon>Eukaryota</taxon>
        <taxon>Viridiplantae</taxon>
        <taxon>Chlorophyta</taxon>
        <taxon>core chlorophytes</taxon>
        <taxon>Trebouxiophyceae</taxon>
        <taxon>Chlorellales</taxon>
        <taxon>Chlorellaceae</taxon>
        <taxon>Chlorella clade</taxon>
        <taxon>Chlorella</taxon>
    </lineage>
</organism>
<keyword evidence="8" id="KW-1185">Reference proteome</keyword>
<evidence type="ECO:0000256" key="2">
    <source>
        <dbReference type="ARBA" id="ARBA00004141"/>
    </source>
</evidence>
<comment type="function">
    <text evidence="1">May be involved in both secretory and endocytic intracellular trafficking in the endosomal/prevacuolar compartments.</text>
</comment>
<comment type="caution">
    <text evidence="7">The sequence shown here is derived from an EMBL/GenBank/DDBJ whole genome shotgun (WGS) entry which is preliminary data.</text>
</comment>
<dbReference type="GO" id="GO:0016020">
    <property type="term" value="C:membrane"/>
    <property type="evidence" value="ECO:0007669"/>
    <property type="project" value="UniProtKB-SubCell"/>
</dbReference>
<evidence type="ECO:0008006" key="9">
    <source>
        <dbReference type="Google" id="ProtNLM"/>
    </source>
</evidence>
<evidence type="ECO:0000256" key="1">
    <source>
        <dbReference type="ARBA" id="ARBA00002501"/>
    </source>
</evidence>